<evidence type="ECO:0000259" key="2">
    <source>
        <dbReference type="Pfam" id="PF11955"/>
    </source>
</evidence>
<dbReference type="PROSITE" id="PS50294">
    <property type="entry name" value="WD_REPEATS_REGION"/>
    <property type="match status" value="1"/>
</dbReference>
<accession>A0AAV6MJS1</accession>
<comment type="caution">
    <text evidence="3">The sequence shown here is derived from an EMBL/GenBank/DDBJ whole genome shotgun (WGS) entry which is preliminary data.</text>
</comment>
<dbReference type="Pfam" id="PF00400">
    <property type="entry name" value="WD40"/>
    <property type="match status" value="1"/>
</dbReference>
<reference evidence="3 4" key="1">
    <citation type="journal article" date="2021" name="Hortic Res">
        <title>The domestication of Cucurbita argyrosperma as revealed by the genome of its wild relative.</title>
        <authorList>
            <person name="Barrera-Redondo J."/>
            <person name="Sanchez-de la Vega G."/>
            <person name="Aguirre-Liguori J.A."/>
            <person name="Castellanos-Morales G."/>
            <person name="Gutierrez-Guerrero Y.T."/>
            <person name="Aguirre-Dugua X."/>
            <person name="Aguirre-Planter E."/>
            <person name="Tenaillon M.I."/>
            <person name="Lira-Saade R."/>
            <person name="Eguiarte L.E."/>
        </authorList>
    </citation>
    <scope>NUCLEOTIDE SEQUENCE [LARGE SCALE GENOMIC DNA]</scope>
    <source>
        <strain evidence="3">JBR-2021</strain>
    </source>
</reference>
<dbReference type="InterPro" id="IPR021099">
    <property type="entry name" value="PORR_domain"/>
</dbReference>
<organism evidence="3 4">
    <name type="scientific">Cucurbita argyrosperma subsp. sororia</name>
    <dbReference type="NCBI Taxonomy" id="37648"/>
    <lineage>
        <taxon>Eukaryota</taxon>
        <taxon>Viridiplantae</taxon>
        <taxon>Streptophyta</taxon>
        <taxon>Embryophyta</taxon>
        <taxon>Tracheophyta</taxon>
        <taxon>Spermatophyta</taxon>
        <taxon>Magnoliopsida</taxon>
        <taxon>eudicotyledons</taxon>
        <taxon>Gunneridae</taxon>
        <taxon>Pentapetalae</taxon>
        <taxon>rosids</taxon>
        <taxon>fabids</taxon>
        <taxon>Cucurbitales</taxon>
        <taxon>Cucurbitaceae</taxon>
        <taxon>Cucurbiteae</taxon>
        <taxon>Cucurbita</taxon>
    </lineage>
</organism>
<dbReference type="PROSITE" id="PS50082">
    <property type="entry name" value="WD_REPEATS_2"/>
    <property type="match status" value="1"/>
</dbReference>
<dbReference type="SMART" id="SM00320">
    <property type="entry name" value="WD40"/>
    <property type="match status" value="2"/>
</dbReference>
<dbReference type="PANTHER" id="PTHR43991:SF21">
    <property type="entry name" value="GAMYB-BINDING PROTEIN"/>
    <property type="match status" value="1"/>
</dbReference>
<dbReference type="EMBL" id="JAGKQH010000014">
    <property type="protein sequence ID" value="KAG6582056.1"/>
    <property type="molecule type" value="Genomic_DNA"/>
</dbReference>
<keyword evidence="1" id="KW-0853">WD repeat</keyword>
<feature type="repeat" description="WD" evidence="1">
    <location>
        <begin position="733"/>
        <end position="767"/>
    </location>
</feature>
<keyword evidence="4" id="KW-1185">Reference proteome</keyword>
<feature type="non-terminal residue" evidence="3">
    <location>
        <position position="1"/>
    </location>
</feature>
<dbReference type="GO" id="GO:0003723">
    <property type="term" value="F:RNA binding"/>
    <property type="evidence" value="ECO:0007669"/>
    <property type="project" value="InterPro"/>
</dbReference>
<dbReference type="Proteomes" id="UP000685013">
    <property type="component" value="Chromosome 14"/>
</dbReference>
<dbReference type="PANTHER" id="PTHR43991">
    <property type="entry name" value="WD REPEAT PROTEIN (AFU_ORTHOLOGUE AFUA_8G05640)-RELATED"/>
    <property type="match status" value="1"/>
</dbReference>
<proteinExistence type="predicted"/>
<evidence type="ECO:0000313" key="3">
    <source>
        <dbReference type="EMBL" id="KAG6582056.1"/>
    </source>
</evidence>
<name>A0AAV6MJS1_9ROSI</name>
<dbReference type="InterPro" id="IPR001680">
    <property type="entry name" value="WD40_rpt"/>
</dbReference>
<evidence type="ECO:0000256" key="1">
    <source>
        <dbReference type="PROSITE-ProRule" id="PRU00221"/>
    </source>
</evidence>
<dbReference type="Pfam" id="PF11955">
    <property type="entry name" value="PORR"/>
    <property type="match status" value="1"/>
</dbReference>
<evidence type="ECO:0000313" key="4">
    <source>
        <dbReference type="Proteomes" id="UP000685013"/>
    </source>
</evidence>
<feature type="domain" description="PORR" evidence="2">
    <location>
        <begin position="59"/>
        <end position="396"/>
    </location>
</feature>
<dbReference type="FunFam" id="2.130.10.10:FF:000637">
    <property type="entry name" value="WD-40 repeat family protein"/>
    <property type="match status" value="1"/>
</dbReference>
<sequence>MALSSQFLTPRDWHVTSLSSNLLCGTPLWLHSNVGCKYQRKENFKTCYTLTPRASVKIVRSRPLDRHAVKHNKTRFVQKLIILLLSKPKHYIPIHILSKCRGYLSLPKPRSLLSMIHRYPSIFELFSIPYPPTPLNATKLYPQLCVRLTPVAASLAKQDSNLKLVISNTLAEKLQKLLMLSSHHRILLSKLVHLAPDLSMPPNFRSRLCNDYPEKFRTVDTSYGRALELVFWDPELAKPLPCLQVSSRELIVDRPLKFNLLKLRKGLNLKRAHQEFLIKFRDLPDVCPYKTPASELAKESLESEKRACAVVREVLGMMIEKRTLIDHLTHFRKDFGLPNKLRGMIVRHPELFYVSLKGQRDSVFLVEGFNDKGHLIEKDETLAIKNQWMKLLMEGKRMRREKRKAQIYDSRYGNDHENHSHDHEMETDYDDDYEDGFESLFQYEDLDFEDEESDLPSNRSNGDFWTTNNAADIINGENGGHIEPCVLKRPTKHVSSHHDATSCNVDENKGIDEHRKQSIMMMECKAVEKGGNYYEFFHNTRLVKPTILHFQLRNLVWATSKHDVYLMSNYSVMHWSSLSGNLSEILNFSGHVAPTEKHAGSLLEGFTQTQISTLAVKDNFLVAGGFQGELTCKRLDKQGVSFCTRTTHDDNAITNAVEIYESMSGELHFMAANNDCSMREYEMERFQLLNHFHFPWPVNHTSVSPDRRLMVVVGDHTDGLIVDSRNGTAIGTVVGHRDYSFASAWHPDGRMFATGNQDKTCRVWDIRKFSSPVAVLKGHIGAARSIRYSSDGQFMVVAEPADFVHVYSTSADYKKRQEIDFFGEISGVSLSPDDESLFIGIWDRTYASLLQYNRRHSYGYIDSFL</sequence>
<gene>
    <name evidence="3" type="ORF">SDJN03_22058</name>
</gene>
<dbReference type="AlphaFoldDB" id="A0AAV6MJS1"/>
<protein>
    <submittedName>
        <fullName evidence="3">Protein WHAT'S THIS FACTOR 1-like, chloroplastic</fullName>
    </submittedName>
</protein>